<gene>
    <name evidence="2" type="ORF">FHS42_000745</name>
</gene>
<organism evidence="2 3">
    <name type="scientific">Streptomyces zagrosensis</name>
    <dbReference type="NCBI Taxonomy" id="1042984"/>
    <lineage>
        <taxon>Bacteria</taxon>
        <taxon>Bacillati</taxon>
        <taxon>Actinomycetota</taxon>
        <taxon>Actinomycetes</taxon>
        <taxon>Kitasatosporales</taxon>
        <taxon>Streptomycetaceae</taxon>
        <taxon>Streptomyces</taxon>
    </lineage>
</organism>
<accession>A0A7W9Q720</accession>
<evidence type="ECO:0000313" key="2">
    <source>
        <dbReference type="EMBL" id="MBB5933727.1"/>
    </source>
</evidence>
<feature type="region of interest" description="Disordered" evidence="1">
    <location>
        <begin position="225"/>
        <end position="247"/>
    </location>
</feature>
<sequence length="247" mass="25994">MRTDHTYPGTQCGNRGTASSRAGAGSQAPASGVRRLHTAPQPHRDGNNTVTINDLTLALDDSLRLAMPSSISATVTEPAARGIPGNLGGELRDIADFGDIGSSSLDRIPRPPAHKGHGGSVFAPFPPPCTLANRSPAALTGRAAVSRTGMGPPAGGSRARGQRLEGARLARPSPAHHHVSRNAPDSVRGPRSGSGRSPRLWEPPGQPHHRLMSTVRSVQPLPYAAYAAQRPRRSRGGTRQKRNLTCR</sequence>
<name>A0A7W9Q720_9ACTN</name>
<feature type="region of interest" description="Disordered" evidence="1">
    <location>
        <begin position="1"/>
        <end position="48"/>
    </location>
</feature>
<protein>
    <submittedName>
        <fullName evidence="2">Uncharacterized protein</fullName>
    </submittedName>
</protein>
<evidence type="ECO:0000256" key="1">
    <source>
        <dbReference type="SAM" id="MobiDB-lite"/>
    </source>
</evidence>
<feature type="region of interest" description="Disordered" evidence="1">
    <location>
        <begin position="145"/>
        <end position="210"/>
    </location>
</feature>
<evidence type="ECO:0000313" key="3">
    <source>
        <dbReference type="Proteomes" id="UP000588098"/>
    </source>
</evidence>
<dbReference type="AlphaFoldDB" id="A0A7W9Q720"/>
<feature type="compositionally biased region" description="Polar residues" evidence="1">
    <location>
        <begin position="8"/>
        <end position="20"/>
    </location>
</feature>
<comment type="caution">
    <text evidence="2">The sequence shown here is derived from an EMBL/GenBank/DDBJ whole genome shotgun (WGS) entry which is preliminary data.</text>
</comment>
<reference evidence="2 3" key="1">
    <citation type="submission" date="2020-08" db="EMBL/GenBank/DDBJ databases">
        <title>Genomic Encyclopedia of Type Strains, Phase III (KMG-III): the genomes of soil and plant-associated and newly described type strains.</title>
        <authorList>
            <person name="Whitman W."/>
        </authorList>
    </citation>
    <scope>NUCLEOTIDE SEQUENCE [LARGE SCALE GENOMIC DNA]</scope>
    <source>
        <strain evidence="2 3">CECT 8305</strain>
    </source>
</reference>
<proteinExistence type="predicted"/>
<feature type="compositionally biased region" description="Basic residues" evidence="1">
    <location>
        <begin position="230"/>
        <end position="247"/>
    </location>
</feature>
<keyword evidence="3" id="KW-1185">Reference proteome</keyword>
<feature type="compositionally biased region" description="Low complexity" evidence="1">
    <location>
        <begin position="189"/>
        <end position="198"/>
    </location>
</feature>
<dbReference type="EMBL" id="JACHJL010000001">
    <property type="protein sequence ID" value="MBB5933727.1"/>
    <property type="molecule type" value="Genomic_DNA"/>
</dbReference>
<dbReference type="Proteomes" id="UP000588098">
    <property type="component" value="Unassembled WGS sequence"/>
</dbReference>